<evidence type="ECO:0000256" key="1">
    <source>
        <dbReference type="SAM" id="Coils"/>
    </source>
</evidence>
<comment type="caution">
    <text evidence="3">The sequence shown here is derived from an EMBL/GenBank/DDBJ whole genome shotgun (WGS) entry which is preliminary data.</text>
</comment>
<dbReference type="EMBL" id="SBLB01000004">
    <property type="protein sequence ID" value="RYC69059.1"/>
    <property type="molecule type" value="Genomic_DNA"/>
</dbReference>
<dbReference type="Pfam" id="PF19579">
    <property type="entry name" value="FtsL_2"/>
    <property type="match status" value="1"/>
</dbReference>
<organism evidence="3 4">
    <name type="scientific">Spirosoma sordidisoli</name>
    <dbReference type="NCBI Taxonomy" id="2502893"/>
    <lineage>
        <taxon>Bacteria</taxon>
        <taxon>Pseudomonadati</taxon>
        <taxon>Bacteroidota</taxon>
        <taxon>Cytophagia</taxon>
        <taxon>Cytophagales</taxon>
        <taxon>Cytophagaceae</taxon>
        <taxon>Spirosoma</taxon>
    </lineage>
</organism>
<sequence length="133" mass="15496">MAKNTFKQPERVAKQKKQRRQIRLASWLNDFIGLDRLFGEDNAWPIRHIDRILWVTFLLIIYIGLNHNAERLVRRIQRTKTQVDELRSQATVLQADYNLSGKQSELSKRVAALGLTDSSLTPPHKLVVKIDEH</sequence>
<protein>
    <recommendedName>
        <fullName evidence="5">S-adenosyl-methyltransferase</fullName>
    </recommendedName>
</protein>
<keyword evidence="2" id="KW-0812">Transmembrane</keyword>
<proteinExistence type="predicted"/>
<keyword evidence="1" id="KW-0175">Coiled coil</keyword>
<keyword evidence="2" id="KW-0472">Membrane</keyword>
<evidence type="ECO:0000313" key="4">
    <source>
        <dbReference type="Proteomes" id="UP000290407"/>
    </source>
</evidence>
<evidence type="ECO:0008006" key="5">
    <source>
        <dbReference type="Google" id="ProtNLM"/>
    </source>
</evidence>
<accession>A0A4Q2UQJ0</accession>
<keyword evidence="2" id="KW-1133">Transmembrane helix</keyword>
<reference evidence="3 4" key="1">
    <citation type="submission" date="2019-01" db="EMBL/GenBank/DDBJ databases">
        <title>Spirosoma flava sp. nov., a propanil-degrading bacterium isolated from herbicide-contaminated soil.</title>
        <authorList>
            <person name="Zhang L."/>
            <person name="Jiang J.-D."/>
        </authorList>
    </citation>
    <scope>NUCLEOTIDE SEQUENCE [LARGE SCALE GENOMIC DNA]</scope>
    <source>
        <strain evidence="3 4">TY50</strain>
    </source>
</reference>
<dbReference type="Proteomes" id="UP000290407">
    <property type="component" value="Unassembled WGS sequence"/>
</dbReference>
<feature type="transmembrane region" description="Helical" evidence="2">
    <location>
        <begin position="51"/>
        <end position="69"/>
    </location>
</feature>
<dbReference type="RefSeq" id="WP_077922533.1">
    <property type="nucleotide sequence ID" value="NZ_SBLB01000004.1"/>
</dbReference>
<name>A0A4Q2UQJ0_9BACT</name>
<dbReference type="AlphaFoldDB" id="A0A4Q2UQJ0"/>
<keyword evidence="4" id="KW-1185">Reference proteome</keyword>
<feature type="coiled-coil region" evidence="1">
    <location>
        <begin position="69"/>
        <end position="96"/>
    </location>
</feature>
<dbReference type="InterPro" id="IPR045755">
    <property type="entry name" value="FtsL-like"/>
</dbReference>
<gene>
    <name evidence="3" type="ORF">EQG79_16805</name>
</gene>
<evidence type="ECO:0000256" key="2">
    <source>
        <dbReference type="SAM" id="Phobius"/>
    </source>
</evidence>
<evidence type="ECO:0000313" key="3">
    <source>
        <dbReference type="EMBL" id="RYC69059.1"/>
    </source>
</evidence>